<dbReference type="EMBL" id="OZ035840">
    <property type="protein sequence ID" value="CAL1587420.1"/>
    <property type="molecule type" value="Genomic_DNA"/>
</dbReference>
<protein>
    <submittedName>
        <fullName evidence="2">Uncharacterized protein</fullName>
    </submittedName>
</protein>
<sequence length="188" mass="19776">MGLLEYNSICYMDDEELFSCIAPLLGLFLAAHSDTKGLGSGVGSPQSELGLGEGQERGEGRPALPNAVNRTHAEAQGGWGGGKHGGTHIQNKQVIPAYARTDPAPPPPGPTQRRLRTDRPSAASARTDPAPPPHGPTQRRLRTDRPSAASARTDPAPPTRGPTQRRLPTDRPSAASARTDPAPPPRPS</sequence>
<organism evidence="2 3">
    <name type="scientific">Knipowitschia caucasica</name>
    <name type="common">Caucasian dwarf goby</name>
    <name type="synonym">Pomatoschistus caucasicus</name>
    <dbReference type="NCBI Taxonomy" id="637954"/>
    <lineage>
        <taxon>Eukaryota</taxon>
        <taxon>Metazoa</taxon>
        <taxon>Chordata</taxon>
        <taxon>Craniata</taxon>
        <taxon>Vertebrata</taxon>
        <taxon>Euteleostomi</taxon>
        <taxon>Actinopterygii</taxon>
        <taxon>Neopterygii</taxon>
        <taxon>Teleostei</taxon>
        <taxon>Neoteleostei</taxon>
        <taxon>Acanthomorphata</taxon>
        <taxon>Gobiaria</taxon>
        <taxon>Gobiiformes</taxon>
        <taxon>Gobioidei</taxon>
        <taxon>Gobiidae</taxon>
        <taxon>Gobiinae</taxon>
        <taxon>Knipowitschia</taxon>
    </lineage>
</organism>
<proteinExistence type="predicted"/>
<accession>A0AAV2KBR3</accession>
<reference evidence="2 3" key="1">
    <citation type="submission" date="2024-04" db="EMBL/GenBank/DDBJ databases">
        <authorList>
            <person name="Waldvogel A.-M."/>
            <person name="Schoenle A."/>
        </authorList>
    </citation>
    <scope>NUCLEOTIDE SEQUENCE [LARGE SCALE GENOMIC DNA]</scope>
</reference>
<evidence type="ECO:0000313" key="2">
    <source>
        <dbReference type="EMBL" id="CAL1587420.1"/>
    </source>
</evidence>
<feature type="region of interest" description="Disordered" evidence="1">
    <location>
        <begin position="38"/>
        <end position="188"/>
    </location>
</feature>
<name>A0AAV2KBR3_KNICA</name>
<dbReference type="Proteomes" id="UP001497482">
    <property type="component" value="Chromosome 18"/>
</dbReference>
<keyword evidence="3" id="KW-1185">Reference proteome</keyword>
<evidence type="ECO:0000256" key="1">
    <source>
        <dbReference type="SAM" id="MobiDB-lite"/>
    </source>
</evidence>
<dbReference type="AlphaFoldDB" id="A0AAV2KBR3"/>
<evidence type="ECO:0000313" key="3">
    <source>
        <dbReference type="Proteomes" id="UP001497482"/>
    </source>
</evidence>
<gene>
    <name evidence="2" type="ORF">KC01_LOCUS17381</name>
</gene>